<evidence type="ECO:0000313" key="3">
    <source>
        <dbReference type="WBParaSite" id="L893_g20849.t1"/>
    </source>
</evidence>
<dbReference type="WBParaSite" id="L893_g20849.t1">
    <property type="protein sequence ID" value="L893_g20849.t1"/>
    <property type="gene ID" value="L893_g20849"/>
</dbReference>
<feature type="region of interest" description="Disordered" evidence="1">
    <location>
        <begin position="21"/>
        <end position="40"/>
    </location>
</feature>
<name>A0A1I7YXY7_9BILA</name>
<proteinExistence type="predicted"/>
<evidence type="ECO:0000256" key="1">
    <source>
        <dbReference type="SAM" id="MobiDB-lite"/>
    </source>
</evidence>
<evidence type="ECO:0000313" key="2">
    <source>
        <dbReference type="Proteomes" id="UP000095287"/>
    </source>
</evidence>
<dbReference type="AlphaFoldDB" id="A0A1I7YXY7"/>
<keyword evidence="2" id="KW-1185">Reference proteome</keyword>
<organism evidence="2 3">
    <name type="scientific">Steinernema glaseri</name>
    <dbReference type="NCBI Taxonomy" id="37863"/>
    <lineage>
        <taxon>Eukaryota</taxon>
        <taxon>Metazoa</taxon>
        <taxon>Ecdysozoa</taxon>
        <taxon>Nematoda</taxon>
        <taxon>Chromadorea</taxon>
        <taxon>Rhabditida</taxon>
        <taxon>Tylenchina</taxon>
        <taxon>Panagrolaimomorpha</taxon>
        <taxon>Strongyloidoidea</taxon>
        <taxon>Steinernematidae</taxon>
        <taxon>Steinernema</taxon>
    </lineage>
</organism>
<dbReference type="Proteomes" id="UP000095287">
    <property type="component" value="Unplaced"/>
</dbReference>
<protein>
    <submittedName>
        <fullName evidence="3">Uncharacterized protein</fullName>
    </submittedName>
</protein>
<accession>A0A1I7YXY7</accession>
<sequence length="70" mass="7819">MNAFIAPRIVSFPVINPAPLPDPHVTGPDRRPHGPAVQRRRRLADVLGARRQVAPHAAHGYRKIRQQFGL</sequence>
<reference evidence="3" key="1">
    <citation type="submission" date="2016-11" db="UniProtKB">
        <authorList>
            <consortium name="WormBaseParasite"/>
        </authorList>
    </citation>
    <scope>IDENTIFICATION</scope>
</reference>